<evidence type="ECO:0000256" key="8">
    <source>
        <dbReference type="ARBA" id="ARBA00023012"/>
    </source>
</evidence>
<evidence type="ECO:0000256" key="11">
    <source>
        <dbReference type="PROSITE-ProRule" id="PRU00169"/>
    </source>
</evidence>
<dbReference type="GO" id="GO:0009927">
    <property type="term" value="F:histidine phosphotransfer kinase activity"/>
    <property type="evidence" value="ECO:0007669"/>
    <property type="project" value="TreeGrafter"/>
</dbReference>
<organism evidence="17 19">
    <name type="scientific">Pseudoalteromonas maricaloris</name>
    <dbReference type="NCBI Taxonomy" id="184924"/>
    <lineage>
        <taxon>Bacteria</taxon>
        <taxon>Pseudomonadati</taxon>
        <taxon>Pseudomonadota</taxon>
        <taxon>Gammaproteobacteria</taxon>
        <taxon>Alteromonadales</taxon>
        <taxon>Pseudoalteromonadaceae</taxon>
        <taxon>Pseudoalteromonas</taxon>
    </lineage>
</organism>
<dbReference type="EMBL" id="CP137578">
    <property type="protein sequence ID" value="WOX28255.1"/>
    <property type="molecule type" value="Genomic_DNA"/>
</dbReference>
<evidence type="ECO:0000313" key="20">
    <source>
        <dbReference type="Proteomes" id="UP001304419"/>
    </source>
</evidence>
<evidence type="ECO:0000259" key="14">
    <source>
        <dbReference type="PROSITE" id="PS50110"/>
    </source>
</evidence>
<dbReference type="SMART" id="SM00448">
    <property type="entry name" value="REC"/>
    <property type="match status" value="1"/>
</dbReference>
<reference evidence="18 20" key="2">
    <citation type="submission" date="2023-10" db="EMBL/GenBank/DDBJ databases">
        <title>To unveil natural product biosynthetic capacity in Pseudoalteromonas.</title>
        <authorList>
            <person name="Wang J."/>
        </authorList>
    </citation>
    <scope>NUCLEOTIDE SEQUENCE [LARGE SCALE GENOMIC DNA]</scope>
    <source>
        <strain evidence="18 20">DSM 15914</strain>
    </source>
</reference>
<feature type="coiled-coil region" evidence="12">
    <location>
        <begin position="147"/>
        <end position="174"/>
    </location>
</feature>
<evidence type="ECO:0000256" key="7">
    <source>
        <dbReference type="ARBA" id="ARBA00022840"/>
    </source>
</evidence>
<evidence type="ECO:0000256" key="3">
    <source>
        <dbReference type="ARBA" id="ARBA00022553"/>
    </source>
</evidence>
<dbReference type="Gene3D" id="2.10.70.100">
    <property type="match status" value="1"/>
</dbReference>
<dbReference type="Gene3D" id="3.40.50.2300">
    <property type="match status" value="1"/>
</dbReference>
<dbReference type="PROSITE" id="PS50110">
    <property type="entry name" value="RESPONSE_REGULATORY"/>
    <property type="match status" value="1"/>
</dbReference>
<protein>
    <recommendedName>
        <fullName evidence="10">Sensory/regulatory protein RpfC</fullName>
        <ecNumber evidence="2">2.7.13.3</ecNumber>
    </recommendedName>
</protein>
<keyword evidence="20" id="KW-1185">Reference proteome</keyword>
<keyword evidence="5" id="KW-0547">Nucleotide-binding</keyword>
<gene>
    <name evidence="17" type="ORF">F9Y85_10355</name>
    <name evidence="18" type="ORF">R5H13_16745</name>
</gene>
<dbReference type="NCBIfam" id="TIGR00229">
    <property type="entry name" value="sensory_box"/>
    <property type="match status" value="3"/>
</dbReference>
<keyword evidence="3 11" id="KW-0597">Phosphoprotein</keyword>
<evidence type="ECO:0000256" key="4">
    <source>
        <dbReference type="ARBA" id="ARBA00022679"/>
    </source>
</evidence>
<keyword evidence="12" id="KW-0175">Coiled coil</keyword>
<evidence type="ECO:0000259" key="13">
    <source>
        <dbReference type="PROSITE" id="PS50109"/>
    </source>
</evidence>
<dbReference type="Gene3D" id="3.30.565.10">
    <property type="entry name" value="Histidine kinase-like ATPase, C-terminal domain"/>
    <property type="match status" value="1"/>
</dbReference>
<feature type="domain" description="Histidine kinase" evidence="13">
    <location>
        <begin position="448"/>
        <end position="668"/>
    </location>
</feature>
<evidence type="ECO:0000256" key="2">
    <source>
        <dbReference type="ARBA" id="ARBA00012438"/>
    </source>
</evidence>
<dbReference type="SMART" id="SM00388">
    <property type="entry name" value="HisKA"/>
    <property type="match status" value="1"/>
</dbReference>
<evidence type="ECO:0000313" key="18">
    <source>
        <dbReference type="EMBL" id="WOX28255.1"/>
    </source>
</evidence>
<feature type="domain" description="PAC" evidence="16">
    <location>
        <begin position="245"/>
        <end position="296"/>
    </location>
</feature>
<feature type="modified residue" description="4-aspartylphosphate" evidence="11">
    <location>
        <position position="739"/>
    </location>
</feature>
<feature type="domain" description="PAC" evidence="16">
    <location>
        <begin position="379"/>
        <end position="430"/>
    </location>
</feature>
<dbReference type="InterPro" id="IPR000700">
    <property type="entry name" value="PAS-assoc_C"/>
</dbReference>
<evidence type="ECO:0000313" key="17">
    <source>
        <dbReference type="EMBL" id="NLR21714.1"/>
    </source>
</evidence>
<dbReference type="EMBL" id="WEIA01000005">
    <property type="protein sequence ID" value="NLR21714.1"/>
    <property type="molecule type" value="Genomic_DNA"/>
</dbReference>
<feature type="domain" description="PAS" evidence="15">
    <location>
        <begin position="193"/>
        <end position="242"/>
    </location>
</feature>
<dbReference type="InterPro" id="IPR036097">
    <property type="entry name" value="HisK_dim/P_sf"/>
</dbReference>
<dbReference type="InterPro" id="IPR005467">
    <property type="entry name" value="His_kinase_dom"/>
</dbReference>
<dbReference type="PANTHER" id="PTHR43047">
    <property type="entry name" value="TWO-COMPONENT HISTIDINE PROTEIN KINASE"/>
    <property type="match status" value="1"/>
</dbReference>
<keyword evidence="4" id="KW-0808">Transferase</keyword>
<dbReference type="PANTHER" id="PTHR43047:SF72">
    <property type="entry name" value="OSMOSENSING HISTIDINE PROTEIN KINASE SLN1"/>
    <property type="match status" value="1"/>
</dbReference>
<keyword evidence="6" id="KW-0418">Kinase</keyword>
<dbReference type="PROSITE" id="PS50113">
    <property type="entry name" value="PAC"/>
    <property type="match status" value="2"/>
</dbReference>
<dbReference type="Proteomes" id="UP001304419">
    <property type="component" value="Chromosome 1"/>
</dbReference>
<keyword evidence="7" id="KW-0067">ATP-binding</keyword>
<dbReference type="SMART" id="SM00086">
    <property type="entry name" value="PAC"/>
    <property type="match status" value="3"/>
</dbReference>
<dbReference type="FunFam" id="3.30.565.10:FF:000010">
    <property type="entry name" value="Sensor histidine kinase RcsC"/>
    <property type="match status" value="1"/>
</dbReference>
<dbReference type="RefSeq" id="WP_069020591.1">
    <property type="nucleotide sequence ID" value="NZ_CBCSDF010000010.1"/>
</dbReference>
<dbReference type="InterPro" id="IPR004358">
    <property type="entry name" value="Sig_transdc_His_kin-like_C"/>
</dbReference>
<dbReference type="Pfam" id="PF02518">
    <property type="entry name" value="HATPase_c"/>
    <property type="match status" value="1"/>
</dbReference>
<dbReference type="InterPro" id="IPR000014">
    <property type="entry name" value="PAS"/>
</dbReference>
<dbReference type="Gene3D" id="1.10.287.130">
    <property type="match status" value="1"/>
</dbReference>
<evidence type="ECO:0000256" key="12">
    <source>
        <dbReference type="SAM" id="Coils"/>
    </source>
</evidence>
<dbReference type="GO" id="GO:0000155">
    <property type="term" value="F:phosphorelay sensor kinase activity"/>
    <property type="evidence" value="ECO:0007669"/>
    <property type="project" value="InterPro"/>
</dbReference>
<keyword evidence="8" id="KW-0902">Two-component regulatory system</keyword>
<evidence type="ECO:0000256" key="5">
    <source>
        <dbReference type="ARBA" id="ARBA00022741"/>
    </source>
</evidence>
<dbReference type="PROSITE" id="PS50109">
    <property type="entry name" value="HIS_KIN"/>
    <property type="match status" value="1"/>
</dbReference>
<dbReference type="InterPro" id="IPR001610">
    <property type="entry name" value="PAC"/>
</dbReference>
<dbReference type="PRINTS" id="PR00344">
    <property type="entry name" value="BCTRLSENSOR"/>
</dbReference>
<dbReference type="AlphaFoldDB" id="A0A8I2H614"/>
<dbReference type="FunFam" id="1.10.287.130:FF:000002">
    <property type="entry name" value="Two-component osmosensing histidine kinase"/>
    <property type="match status" value="1"/>
</dbReference>
<dbReference type="CDD" id="cd00130">
    <property type="entry name" value="PAS"/>
    <property type="match status" value="3"/>
</dbReference>
<dbReference type="Pfam" id="PF13426">
    <property type="entry name" value="PAS_9"/>
    <property type="match status" value="2"/>
</dbReference>
<dbReference type="InterPro" id="IPR011006">
    <property type="entry name" value="CheY-like_superfamily"/>
</dbReference>
<dbReference type="InterPro" id="IPR013655">
    <property type="entry name" value="PAS_fold_3"/>
</dbReference>
<evidence type="ECO:0000259" key="16">
    <source>
        <dbReference type="PROSITE" id="PS50113"/>
    </source>
</evidence>
<dbReference type="InterPro" id="IPR003594">
    <property type="entry name" value="HATPase_dom"/>
</dbReference>
<sequence>MVSKNQLELEKEIHSLKSQLAETSFERDKYKKLFEASGDALSILDLNTGKFIECNQAAVDLHGIKSKSEFLSLSPADISPKYQPCGRTSEELAMEYIRNSLTEGPQLFQWSHSNLNGSTFPCLISLTAVQIQGEQLVLAIGRDISELIDAKEQLKKANTNIKRYKTAYQKEKMKFERFVNLAPIGIAVNTLKDGTFHYVNNEFSRMTGYSVDELNNTDYWQITPPKYQEEEQKQLINLKEQGRYGPYKKEYIHKSGRTFPVLLSGIRVTDENGENSIWSVIQDISPQKKAEEQLRIARNKADSMALRMQLANNSAQIGVWEWDLVTNELIWDELMFKLYGISEVQFTKVYDAWANAVHPDDIEFASAQLQAAIAGTGVYEPEFRVIHPNGAVRTIKASAEVIRENGKAIKVVGVNYDVTEKIEAMEISETARQAAEHSSKAKSDFLANMSHEIRTPMNAILGGLQLLENANLEPDLEKILANAVYSAKSLLTIINDILDYSKIESNKIELESTEISILEILESVKYDLDALVSNKGIDFAVIVDDSFEDGWLGDLVRVKQIVLNLASNAVKFTNNGEVKIVVSCRTYNDKKAVYLSVQDSGIGMNEDAQKRIFERFSQADTSTTRKYGGTGLGMSITVSLIKLMNGNINLISEAGKGTNVDIILPLERAKNLSKPTHKKSFTPPNLENTHILIAEDNKINQILIKTMLKETNATYVIVENGVLALEALKEKTFDLILMDIHMPFMDGVGAIKAIRKEGNLIPAVALTANVMVEDVKHYLEIGFNAHIAKPIELPVLYGILADYAKSGGLS</sequence>
<proteinExistence type="predicted"/>
<dbReference type="Pfam" id="PF00072">
    <property type="entry name" value="Response_reg"/>
    <property type="match status" value="1"/>
</dbReference>
<evidence type="ECO:0000259" key="15">
    <source>
        <dbReference type="PROSITE" id="PS50112"/>
    </source>
</evidence>
<evidence type="ECO:0000256" key="9">
    <source>
        <dbReference type="ARBA" id="ARBA00064003"/>
    </source>
</evidence>
<dbReference type="SUPFAM" id="SSF47384">
    <property type="entry name" value="Homodimeric domain of signal transducing histidine kinase"/>
    <property type="match status" value="1"/>
</dbReference>
<evidence type="ECO:0000313" key="19">
    <source>
        <dbReference type="Proteomes" id="UP000646877"/>
    </source>
</evidence>
<dbReference type="SUPFAM" id="SSF55874">
    <property type="entry name" value="ATPase domain of HSP90 chaperone/DNA topoisomerase II/histidine kinase"/>
    <property type="match status" value="1"/>
</dbReference>
<dbReference type="InterPro" id="IPR035965">
    <property type="entry name" value="PAS-like_dom_sf"/>
</dbReference>
<dbReference type="Gene3D" id="3.30.450.20">
    <property type="entry name" value="PAS domain"/>
    <property type="match status" value="3"/>
</dbReference>
<comment type="catalytic activity">
    <reaction evidence="1">
        <text>ATP + protein L-histidine = ADP + protein N-phospho-L-histidine.</text>
        <dbReference type="EC" id="2.7.13.3"/>
    </reaction>
</comment>
<dbReference type="SMART" id="SM00091">
    <property type="entry name" value="PAS"/>
    <property type="match status" value="3"/>
</dbReference>
<feature type="domain" description="Response regulatory" evidence="14">
    <location>
        <begin position="690"/>
        <end position="804"/>
    </location>
</feature>
<dbReference type="InterPro" id="IPR003661">
    <property type="entry name" value="HisK_dim/P_dom"/>
</dbReference>
<dbReference type="GO" id="GO:0005886">
    <property type="term" value="C:plasma membrane"/>
    <property type="evidence" value="ECO:0007669"/>
    <property type="project" value="TreeGrafter"/>
</dbReference>
<dbReference type="EC" id="2.7.13.3" evidence="2"/>
<name>A0A8I2H614_9GAMM</name>
<dbReference type="InterPro" id="IPR001789">
    <property type="entry name" value="Sig_transdc_resp-reg_receiver"/>
</dbReference>
<comment type="subunit">
    <text evidence="9">At low DSF concentrations, interacts with RpfF.</text>
</comment>
<dbReference type="SUPFAM" id="SSF52172">
    <property type="entry name" value="CheY-like"/>
    <property type="match status" value="1"/>
</dbReference>
<reference evidence="17" key="1">
    <citation type="submission" date="2019-10" db="EMBL/GenBank/DDBJ databases">
        <authorList>
            <person name="Paulsen S."/>
        </authorList>
    </citation>
    <scope>NUCLEOTIDE SEQUENCE</scope>
    <source>
        <strain evidence="17">LMG 19692</strain>
    </source>
</reference>
<dbReference type="Pfam" id="PF00512">
    <property type="entry name" value="HisKA"/>
    <property type="match status" value="1"/>
</dbReference>
<dbReference type="Proteomes" id="UP000646877">
    <property type="component" value="Unassembled WGS sequence"/>
</dbReference>
<dbReference type="PROSITE" id="PS50112">
    <property type="entry name" value="PAS"/>
    <property type="match status" value="1"/>
</dbReference>
<dbReference type="CDD" id="cd00082">
    <property type="entry name" value="HisKA"/>
    <property type="match status" value="1"/>
</dbReference>
<dbReference type="Pfam" id="PF08447">
    <property type="entry name" value="PAS_3"/>
    <property type="match status" value="1"/>
</dbReference>
<dbReference type="SUPFAM" id="SSF55785">
    <property type="entry name" value="PYP-like sensor domain (PAS domain)"/>
    <property type="match status" value="3"/>
</dbReference>
<dbReference type="GO" id="GO:0005524">
    <property type="term" value="F:ATP binding"/>
    <property type="evidence" value="ECO:0007669"/>
    <property type="project" value="UniProtKB-KW"/>
</dbReference>
<dbReference type="CDD" id="cd17546">
    <property type="entry name" value="REC_hyHK_CKI1_RcsC-like"/>
    <property type="match status" value="1"/>
</dbReference>
<dbReference type="InterPro" id="IPR036890">
    <property type="entry name" value="HATPase_C_sf"/>
</dbReference>
<dbReference type="SMART" id="SM00387">
    <property type="entry name" value="HATPase_c"/>
    <property type="match status" value="1"/>
</dbReference>
<dbReference type="CDD" id="cd16922">
    <property type="entry name" value="HATPase_EvgS-ArcB-TorS-like"/>
    <property type="match status" value="1"/>
</dbReference>
<accession>A0A8I2H614</accession>
<evidence type="ECO:0000256" key="1">
    <source>
        <dbReference type="ARBA" id="ARBA00000085"/>
    </source>
</evidence>
<evidence type="ECO:0000256" key="6">
    <source>
        <dbReference type="ARBA" id="ARBA00022777"/>
    </source>
</evidence>
<evidence type="ECO:0000256" key="10">
    <source>
        <dbReference type="ARBA" id="ARBA00068150"/>
    </source>
</evidence>